<dbReference type="AlphaFoldDB" id="O97762"/>
<sequence>IRTMEYYAALKNKELMQYYSKWVTLEDIMLSEVISVTKGQMLYGATVVE</sequence>
<name>O97762_ELEED</name>
<reference evidence="1" key="1">
    <citation type="journal article" date="1997" name="Mol. Biol. Evol.">
        <title>The ability to form intrastrand tetraplexes is an evolutionarily conserved feature of the 3' end of L1 retrotransposons.</title>
        <authorList>
            <person name="Howell R."/>
            <person name="Usdin K."/>
        </authorList>
    </citation>
    <scope>NUCLEOTIDE SEQUENCE</scope>
</reference>
<dbReference type="EMBL" id="U62040">
    <property type="protein sequence ID" value="AAD09493.1"/>
    <property type="molecule type" value="Genomic_DNA"/>
</dbReference>
<keyword evidence="1" id="KW-0808">Transferase</keyword>
<keyword evidence="1" id="KW-0695">RNA-directed DNA polymerase</keyword>
<keyword evidence="1" id="KW-0548">Nucleotidyltransferase</keyword>
<feature type="non-terminal residue" evidence="1">
    <location>
        <position position="1"/>
    </location>
</feature>
<dbReference type="GO" id="GO:0003964">
    <property type="term" value="F:RNA-directed DNA polymerase activity"/>
    <property type="evidence" value="ECO:0007669"/>
    <property type="project" value="UniProtKB-KW"/>
</dbReference>
<evidence type="ECO:0000313" key="1">
    <source>
        <dbReference type="EMBL" id="AAD09493.1"/>
    </source>
</evidence>
<protein>
    <submittedName>
        <fullName evidence="1">Reverse transcriptase</fullName>
    </submittedName>
</protein>
<accession>O97762</accession>
<proteinExistence type="predicted"/>
<organism evidence="1">
    <name type="scientific">Elephantulus edwardii</name>
    <name type="common">Cape long-eared elephant shrew</name>
    <dbReference type="NCBI Taxonomy" id="28737"/>
    <lineage>
        <taxon>Eukaryota</taxon>
        <taxon>Metazoa</taxon>
        <taxon>Chordata</taxon>
        <taxon>Craniata</taxon>
        <taxon>Vertebrata</taxon>
        <taxon>Euteleostomi</taxon>
        <taxon>Mammalia</taxon>
        <taxon>Eutheria</taxon>
        <taxon>Afrotheria</taxon>
        <taxon>Macroscelidea</taxon>
        <taxon>Macroscelididae</taxon>
        <taxon>Elephantulus</taxon>
    </lineage>
</organism>